<evidence type="ECO:0000313" key="2">
    <source>
        <dbReference type="EMBL" id="ACZ13063.1"/>
    </source>
</evidence>
<organism evidence="2 3">
    <name type="scientific">Sulfurospirillum deleyianum (strain ATCC 51133 / DSM 6946 / 5175)</name>
    <dbReference type="NCBI Taxonomy" id="525898"/>
    <lineage>
        <taxon>Bacteria</taxon>
        <taxon>Pseudomonadati</taxon>
        <taxon>Campylobacterota</taxon>
        <taxon>Epsilonproteobacteria</taxon>
        <taxon>Campylobacterales</taxon>
        <taxon>Sulfurospirillaceae</taxon>
        <taxon>Sulfurospirillum</taxon>
    </lineage>
</organism>
<reference evidence="3" key="1">
    <citation type="submission" date="2009-11" db="EMBL/GenBank/DDBJ databases">
        <title>The complete genome of Sulfurospirillum deleyianum DSM 6946.</title>
        <authorList>
            <consortium name="US DOE Joint Genome Institute (JGI-PGF)"/>
            <person name="Lucas S."/>
            <person name="Copeland A."/>
            <person name="Lapidus A."/>
            <person name="Glavina del Rio T."/>
            <person name="Dalin E."/>
            <person name="Tice H."/>
            <person name="Bruce D."/>
            <person name="Goodwin L."/>
            <person name="Pitluck S."/>
            <person name="Kyrpides N."/>
            <person name="Mavromatis K."/>
            <person name="Ivanova N."/>
            <person name="Ovchinnikova G."/>
            <person name="Munk A.C."/>
            <person name="Lu M."/>
            <person name="Brettin T."/>
            <person name="Detter J.C."/>
            <person name="Han C."/>
            <person name="Tapia R."/>
            <person name="Larimer F."/>
            <person name="Land M."/>
            <person name="Hauser L."/>
            <person name="Markowitz V."/>
            <person name="Cheng J.F."/>
            <person name="Hugenholtz P."/>
            <person name="Woyke T."/>
            <person name="Wu D."/>
            <person name="Aumann P."/>
            <person name="Schneider S."/>
            <person name="Lang E."/>
            <person name="Spring S."/>
            <person name="Klenk H.P."/>
            <person name="Eisen J.A."/>
        </authorList>
    </citation>
    <scope>NUCLEOTIDE SEQUENCE [LARGE SCALE GENOMIC DNA]</scope>
    <source>
        <strain evidence="3">ATCC 51133 / DSM 6946 / 5175</strain>
    </source>
</reference>
<dbReference type="RefSeq" id="WP_012857808.1">
    <property type="nucleotide sequence ID" value="NC_013512.1"/>
</dbReference>
<proteinExistence type="predicted"/>
<feature type="domain" description="EAL" evidence="1">
    <location>
        <begin position="10"/>
        <end position="244"/>
    </location>
</feature>
<dbReference type="Gene3D" id="3.20.20.450">
    <property type="entry name" value="EAL domain"/>
    <property type="match status" value="1"/>
</dbReference>
<dbReference type="SMART" id="SM00052">
    <property type="entry name" value="EAL"/>
    <property type="match status" value="1"/>
</dbReference>
<accession>D1B4P3</accession>
<dbReference type="SUPFAM" id="SSF141868">
    <property type="entry name" value="EAL domain-like"/>
    <property type="match status" value="1"/>
</dbReference>
<protein>
    <submittedName>
        <fullName evidence="2">EAL domain protein</fullName>
    </submittedName>
</protein>
<dbReference type="AlphaFoldDB" id="D1B4P3"/>
<dbReference type="InterPro" id="IPR035919">
    <property type="entry name" value="EAL_sf"/>
</dbReference>
<gene>
    <name evidence="2" type="ordered locus">Sdel_2051</name>
</gene>
<sequence>MSSPMLCNENLLNECDVVRMIHERHFWVEYEPIIAMHSGTIFGYEALARFILNERRIPPMPVLMVAHQNPELFFHLESELKALQLFHRPNNAMLFLNLDPHNFSEPKHIAFWKQLFGNAQDICIEITENTDDMQTAFLSHCLNEIQTMGFPIAQDDIGNDDKPFCFDLTRRADFLKFDKTWLLKIKHCPDYQEILKGFLAFAKAQGKRSILEGIETEGDFLLARDLGVDFVQGYLFKHLNHHSC</sequence>
<dbReference type="EMBL" id="CP001816">
    <property type="protein sequence ID" value="ACZ13063.1"/>
    <property type="molecule type" value="Genomic_DNA"/>
</dbReference>
<dbReference type="InterPro" id="IPR001633">
    <property type="entry name" value="EAL_dom"/>
</dbReference>
<dbReference type="HOGENOM" id="CLU_000445_70_50_7"/>
<dbReference type="KEGG" id="sdl:Sdel_2051"/>
<dbReference type="Proteomes" id="UP000002222">
    <property type="component" value="Chromosome"/>
</dbReference>
<name>D1B4P3_SULD5</name>
<dbReference type="OrthoDB" id="9813903at2"/>
<dbReference type="InterPro" id="IPR050706">
    <property type="entry name" value="Cyclic-di-GMP_PDE-like"/>
</dbReference>
<dbReference type="PANTHER" id="PTHR33121">
    <property type="entry name" value="CYCLIC DI-GMP PHOSPHODIESTERASE PDEF"/>
    <property type="match status" value="1"/>
</dbReference>
<evidence type="ECO:0000313" key="3">
    <source>
        <dbReference type="Proteomes" id="UP000002222"/>
    </source>
</evidence>
<evidence type="ECO:0000259" key="1">
    <source>
        <dbReference type="PROSITE" id="PS50883"/>
    </source>
</evidence>
<reference evidence="2 3" key="2">
    <citation type="journal article" date="2010" name="Stand. Genomic Sci.">
        <title>Complete genome sequence of Sulfurospirillum deleyianum type strain (5175).</title>
        <authorList>
            <person name="Sikorski J."/>
            <person name="Lapidus A."/>
            <person name="Copeland A."/>
            <person name="Glavina Del Rio T."/>
            <person name="Nolan M."/>
            <person name="Lucas S."/>
            <person name="Chen F."/>
            <person name="Tice H."/>
            <person name="Cheng J.F."/>
            <person name="Saunders E."/>
            <person name="Bruce D."/>
            <person name="Goodwin L."/>
            <person name="Pitluck S."/>
            <person name="Ovchinnikova G."/>
            <person name="Pati A."/>
            <person name="Ivanova N."/>
            <person name="Mavromatis K."/>
            <person name="Chen A."/>
            <person name="Palaniappan K."/>
            <person name="Chain P."/>
            <person name="Land M."/>
            <person name="Hauser L."/>
            <person name="Chang Y.J."/>
            <person name="Jeffries C.D."/>
            <person name="Brettin T."/>
            <person name="Detter J.C."/>
            <person name="Han C."/>
            <person name="Rohde M."/>
            <person name="Lang E."/>
            <person name="Spring S."/>
            <person name="Goker M."/>
            <person name="Bristow J."/>
            <person name="Eisen J.A."/>
            <person name="Markowitz V."/>
            <person name="Hugenholtz P."/>
            <person name="Kyrpides N.C."/>
            <person name="Klenk H.P."/>
        </authorList>
    </citation>
    <scope>NUCLEOTIDE SEQUENCE [LARGE SCALE GENOMIC DNA]</scope>
    <source>
        <strain evidence="3">ATCC 51133 / DSM 6946 / 5175</strain>
    </source>
</reference>
<dbReference type="GO" id="GO:0071111">
    <property type="term" value="F:cyclic-guanylate-specific phosphodiesterase activity"/>
    <property type="evidence" value="ECO:0007669"/>
    <property type="project" value="InterPro"/>
</dbReference>
<dbReference type="CDD" id="cd01948">
    <property type="entry name" value="EAL"/>
    <property type="match status" value="1"/>
</dbReference>
<dbReference type="PROSITE" id="PS50883">
    <property type="entry name" value="EAL"/>
    <property type="match status" value="1"/>
</dbReference>
<dbReference type="PANTHER" id="PTHR33121:SF76">
    <property type="entry name" value="SIGNALING PROTEIN"/>
    <property type="match status" value="1"/>
</dbReference>
<keyword evidence="3" id="KW-1185">Reference proteome</keyword>
<dbReference type="eggNOG" id="COG2200">
    <property type="taxonomic scope" value="Bacteria"/>
</dbReference>
<dbReference type="STRING" id="525898.Sdel_2051"/>
<dbReference type="Pfam" id="PF00563">
    <property type="entry name" value="EAL"/>
    <property type="match status" value="1"/>
</dbReference>